<gene>
    <name evidence="2" type="ORF">AAF712_014462</name>
</gene>
<protein>
    <recommendedName>
        <fullName evidence="1">NAD(P)-binding domain-containing protein</fullName>
    </recommendedName>
</protein>
<proteinExistence type="predicted"/>
<dbReference type="InterPro" id="IPR016040">
    <property type="entry name" value="NAD(P)-bd_dom"/>
</dbReference>
<feature type="domain" description="NAD(P)-binding" evidence="1">
    <location>
        <begin position="7"/>
        <end position="208"/>
    </location>
</feature>
<organism evidence="2 3">
    <name type="scientific">Marasmius tenuissimus</name>
    <dbReference type="NCBI Taxonomy" id="585030"/>
    <lineage>
        <taxon>Eukaryota</taxon>
        <taxon>Fungi</taxon>
        <taxon>Dikarya</taxon>
        <taxon>Basidiomycota</taxon>
        <taxon>Agaricomycotina</taxon>
        <taxon>Agaricomycetes</taxon>
        <taxon>Agaricomycetidae</taxon>
        <taxon>Agaricales</taxon>
        <taxon>Marasmiineae</taxon>
        <taxon>Marasmiaceae</taxon>
        <taxon>Marasmius</taxon>
    </lineage>
</organism>
<dbReference type="InterPro" id="IPR036291">
    <property type="entry name" value="NAD(P)-bd_dom_sf"/>
</dbReference>
<dbReference type="Gene3D" id="3.40.50.720">
    <property type="entry name" value="NAD(P)-binding Rossmann-like Domain"/>
    <property type="match status" value="1"/>
</dbReference>
<dbReference type="Pfam" id="PF13460">
    <property type="entry name" value="NAD_binding_10"/>
    <property type="match status" value="1"/>
</dbReference>
<evidence type="ECO:0000313" key="3">
    <source>
        <dbReference type="Proteomes" id="UP001437256"/>
    </source>
</evidence>
<comment type="caution">
    <text evidence="2">The sequence shown here is derived from an EMBL/GenBank/DDBJ whole genome shotgun (WGS) entry which is preliminary data.</text>
</comment>
<dbReference type="PANTHER" id="PTHR14097">
    <property type="entry name" value="OXIDOREDUCTASE HTATIP2"/>
    <property type="match status" value="1"/>
</dbReference>
<dbReference type="EMBL" id="JBBXMP010000271">
    <property type="protein sequence ID" value="KAL0058835.1"/>
    <property type="molecule type" value="Genomic_DNA"/>
</dbReference>
<accession>A0ABR2ZC50</accession>
<keyword evidence="3" id="KW-1185">Reference proteome</keyword>
<sequence length="234" mass="25395">MKLIVTGATGFVGTEIIRQALRSSAITSVVALARKPVSFDHEEGKEKLKSVVIREYDEYPDEVKAEFSGAGACIWTVAITPGKSKMYDFEVVKRICQDSPIAGFKAMIEAGPAKPFQFMYFSGSGIEQDPKKTPMFMGDYLVMRGETEKKITEIASSNSVDVCIARPGIISSTQTIAKSLLSFAAMLVPVVPSVSLEQVAAACLRQVTGEKGFEKDILENADLARIGKDALKEK</sequence>
<dbReference type="Proteomes" id="UP001437256">
    <property type="component" value="Unassembled WGS sequence"/>
</dbReference>
<dbReference type="PANTHER" id="PTHR14097:SF8">
    <property type="entry name" value="NAD(P)-BINDING DOMAIN-CONTAINING PROTEIN"/>
    <property type="match status" value="1"/>
</dbReference>
<evidence type="ECO:0000259" key="1">
    <source>
        <dbReference type="Pfam" id="PF13460"/>
    </source>
</evidence>
<name>A0ABR2ZC50_9AGAR</name>
<reference evidence="2 3" key="1">
    <citation type="submission" date="2024-05" db="EMBL/GenBank/DDBJ databases">
        <title>A draft genome resource for the thread blight pathogen Marasmius tenuissimus strain MS-2.</title>
        <authorList>
            <person name="Yulfo-Soto G.E."/>
            <person name="Baruah I.K."/>
            <person name="Amoako-Attah I."/>
            <person name="Bukari Y."/>
            <person name="Meinhardt L.W."/>
            <person name="Bailey B.A."/>
            <person name="Cohen S.P."/>
        </authorList>
    </citation>
    <scope>NUCLEOTIDE SEQUENCE [LARGE SCALE GENOMIC DNA]</scope>
    <source>
        <strain evidence="2 3">MS-2</strain>
    </source>
</reference>
<evidence type="ECO:0000313" key="2">
    <source>
        <dbReference type="EMBL" id="KAL0058835.1"/>
    </source>
</evidence>
<dbReference type="SUPFAM" id="SSF51735">
    <property type="entry name" value="NAD(P)-binding Rossmann-fold domains"/>
    <property type="match status" value="1"/>
</dbReference>